<name>A0A7X9RVI4_9BACT</name>
<evidence type="ECO:0000313" key="1">
    <source>
        <dbReference type="EMBL" id="NME69485.1"/>
    </source>
</evidence>
<dbReference type="Proteomes" id="UP000576082">
    <property type="component" value="Unassembled WGS sequence"/>
</dbReference>
<dbReference type="AlphaFoldDB" id="A0A7X9RVI4"/>
<organism evidence="1 2">
    <name type="scientific">Flammeovirga aprica JL-4</name>
    <dbReference type="NCBI Taxonomy" id="694437"/>
    <lineage>
        <taxon>Bacteria</taxon>
        <taxon>Pseudomonadati</taxon>
        <taxon>Bacteroidota</taxon>
        <taxon>Cytophagia</taxon>
        <taxon>Cytophagales</taxon>
        <taxon>Flammeovirgaceae</taxon>
        <taxon>Flammeovirga</taxon>
    </lineage>
</organism>
<dbReference type="RefSeq" id="WP_169657760.1">
    <property type="nucleotide sequence ID" value="NZ_JABANE010000042.1"/>
</dbReference>
<gene>
    <name evidence="1" type="ORF">HHU12_16025</name>
</gene>
<proteinExistence type="predicted"/>
<keyword evidence="2" id="KW-1185">Reference proteome</keyword>
<reference evidence="1 2" key="1">
    <citation type="submission" date="2020-04" db="EMBL/GenBank/DDBJ databases">
        <title>Flammeovirga sp. SR4, a novel species isolated from seawater.</title>
        <authorList>
            <person name="Wang X."/>
        </authorList>
    </citation>
    <scope>NUCLEOTIDE SEQUENCE [LARGE SCALE GENOMIC DNA]</scope>
    <source>
        <strain evidence="1 2">ATCC 23126</strain>
    </source>
</reference>
<protein>
    <submittedName>
        <fullName evidence="1">Uncharacterized protein</fullName>
    </submittedName>
</protein>
<evidence type="ECO:0000313" key="2">
    <source>
        <dbReference type="Proteomes" id="UP000576082"/>
    </source>
</evidence>
<sequence length="48" mass="5431">MGYTKLIRKSKRNKTIAKTRVTTIQRLSAKPVIKKVDVEAIKAEFAAK</sequence>
<dbReference type="EMBL" id="JABANE010000042">
    <property type="protein sequence ID" value="NME69485.1"/>
    <property type="molecule type" value="Genomic_DNA"/>
</dbReference>
<accession>A0A7X9RVI4</accession>
<comment type="caution">
    <text evidence="1">The sequence shown here is derived from an EMBL/GenBank/DDBJ whole genome shotgun (WGS) entry which is preliminary data.</text>
</comment>